<protein>
    <submittedName>
        <fullName evidence="1">Uncharacterized protein</fullName>
    </submittedName>
</protein>
<dbReference type="VEuPathDB" id="TrichDB:TRFO_26365"/>
<reference evidence="1" key="1">
    <citation type="submission" date="2016-10" db="EMBL/GenBank/DDBJ databases">
        <authorList>
            <person name="Benchimol M."/>
            <person name="Almeida L.G."/>
            <person name="Vasconcelos A.T."/>
            <person name="Perreira-Neves A."/>
            <person name="Rosa I.A."/>
            <person name="Tasca T."/>
            <person name="Bogo M.R."/>
            <person name="de Souza W."/>
        </authorList>
    </citation>
    <scope>NUCLEOTIDE SEQUENCE [LARGE SCALE GENOMIC DNA]</scope>
    <source>
        <strain evidence="1">K</strain>
    </source>
</reference>
<dbReference type="GeneID" id="94839608"/>
<organism evidence="1 2">
    <name type="scientific">Tritrichomonas foetus</name>
    <dbReference type="NCBI Taxonomy" id="1144522"/>
    <lineage>
        <taxon>Eukaryota</taxon>
        <taxon>Metamonada</taxon>
        <taxon>Parabasalia</taxon>
        <taxon>Tritrichomonadida</taxon>
        <taxon>Tritrichomonadidae</taxon>
        <taxon>Tritrichomonas</taxon>
    </lineage>
</organism>
<evidence type="ECO:0000313" key="1">
    <source>
        <dbReference type="EMBL" id="OHT05844.1"/>
    </source>
</evidence>
<dbReference type="EMBL" id="MLAK01000745">
    <property type="protein sequence ID" value="OHT05844.1"/>
    <property type="molecule type" value="Genomic_DNA"/>
</dbReference>
<dbReference type="Proteomes" id="UP000179807">
    <property type="component" value="Unassembled WGS sequence"/>
</dbReference>
<dbReference type="RefSeq" id="XP_068358980.1">
    <property type="nucleotide sequence ID" value="XM_068504904.1"/>
</dbReference>
<comment type="caution">
    <text evidence="1">The sequence shown here is derived from an EMBL/GenBank/DDBJ whole genome shotgun (WGS) entry which is preliminary data.</text>
</comment>
<name>A0A1J4K813_9EUKA</name>
<evidence type="ECO:0000313" key="2">
    <source>
        <dbReference type="Proteomes" id="UP000179807"/>
    </source>
</evidence>
<accession>A0A1J4K813</accession>
<proteinExistence type="predicted"/>
<sequence length="317" mass="37344">MRNIMNIQYDGVEKTQTRKEYERRIEEVDDHKAFKKDLQEYIKLMKQAINFKVYVGDDEDKRLAFCESISIKIRERINVNLSRVIRASDLNGNQKWFTASENQNVENLIGHIAGYILFETNCPDMNPYMGDSFIPSTYDVLFIQPKKEGNKTTFISKTLNEDNEIIEEEIDEELLRMNPEGEFFPYTNHSGVDLSVLLIYPEVNPKNYTDICFVYACIQSGVFTDLEIETLRMEIKAIKLLNNKIIDIAKRFQCNFIAKRIDKETGVMRININTQRNKKCSSFNRCVELILYKDHYMIDQKLPVTTYYLEHKRIVPY</sequence>
<dbReference type="AlphaFoldDB" id="A0A1J4K813"/>
<keyword evidence="2" id="KW-1185">Reference proteome</keyword>
<dbReference type="OrthoDB" id="10632445at2759"/>
<gene>
    <name evidence="1" type="ORF">TRFO_26365</name>
</gene>